<dbReference type="EMBL" id="JBBXMP010000674">
    <property type="protein sequence ID" value="KAL0057139.1"/>
    <property type="molecule type" value="Genomic_DNA"/>
</dbReference>
<accession>A0ABR2Z7A4</accession>
<reference evidence="2 3" key="1">
    <citation type="submission" date="2024-05" db="EMBL/GenBank/DDBJ databases">
        <title>A draft genome resource for the thread blight pathogen Marasmius tenuissimus strain MS-2.</title>
        <authorList>
            <person name="Yulfo-Soto G.E."/>
            <person name="Baruah I.K."/>
            <person name="Amoako-Attah I."/>
            <person name="Bukari Y."/>
            <person name="Meinhardt L.W."/>
            <person name="Bailey B.A."/>
            <person name="Cohen S.P."/>
        </authorList>
    </citation>
    <scope>NUCLEOTIDE SEQUENCE [LARGE SCALE GENOMIC DNA]</scope>
    <source>
        <strain evidence="2 3">MS-2</strain>
    </source>
</reference>
<feature type="compositionally biased region" description="Acidic residues" evidence="1">
    <location>
        <begin position="170"/>
        <end position="180"/>
    </location>
</feature>
<evidence type="ECO:0000313" key="3">
    <source>
        <dbReference type="Proteomes" id="UP001437256"/>
    </source>
</evidence>
<organism evidence="2 3">
    <name type="scientific">Marasmius tenuissimus</name>
    <dbReference type="NCBI Taxonomy" id="585030"/>
    <lineage>
        <taxon>Eukaryota</taxon>
        <taxon>Fungi</taxon>
        <taxon>Dikarya</taxon>
        <taxon>Basidiomycota</taxon>
        <taxon>Agaricomycotina</taxon>
        <taxon>Agaricomycetes</taxon>
        <taxon>Agaricomycetidae</taxon>
        <taxon>Agaricales</taxon>
        <taxon>Marasmiineae</taxon>
        <taxon>Marasmiaceae</taxon>
        <taxon>Marasmius</taxon>
    </lineage>
</organism>
<feature type="region of interest" description="Disordered" evidence="1">
    <location>
        <begin position="114"/>
        <end position="204"/>
    </location>
</feature>
<dbReference type="Proteomes" id="UP001437256">
    <property type="component" value="Unassembled WGS sequence"/>
</dbReference>
<evidence type="ECO:0000256" key="1">
    <source>
        <dbReference type="SAM" id="MobiDB-lite"/>
    </source>
</evidence>
<name>A0ABR2Z7A4_9AGAR</name>
<sequence length="341" mass="38013">MTSIELNSTTTKKSNEKLIKFRLEYLRRLAGLSSNPAVPHKLRGHRIVNEGIYLATGSKGVRRIDDNRFKNLGRWFWFWLPAGNGAKRGRSLFEAERIPLPILLDDPELTQAIERRGSSRRRGRVIPTPTDSGEGDPITVPDNPGQLSTLTPSPSQVHVKRSAVSNDTNVSEDDDDDDIECTGANLRSDRRSVSSDDDDSVPNSDVIFLYPPEPAAVSEGMGKEVSKIWDLRLDASDADIAFEVVVFGWVADDSDPIRVAVPILRSDAGFLSLRSITCQLGTIGIEIGDSVDRYIAGDQTWRRLKWSTPFPVKTNVAVALRLSSVTRMKDWEYYQSHNFSL</sequence>
<feature type="compositionally biased region" description="Polar residues" evidence="1">
    <location>
        <begin position="145"/>
        <end position="156"/>
    </location>
</feature>
<protein>
    <submittedName>
        <fullName evidence="2">Uncharacterized protein</fullName>
    </submittedName>
</protein>
<gene>
    <name evidence="2" type="ORF">AAF712_016234</name>
</gene>
<comment type="caution">
    <text evidence="2">The sequence shown here is derived from an EMBL/GenBank/DDBJ whole genome shotgun (WGS) entry which is preliminary data.</text>
</comment>
<proteinExistence type="predicted"/>
<keyword evidence="3" id="KW-1185">Reference proteome</keyword>
<evidence type="ECO:0000313" key="2">
    <source>
        <dbReference type="EMBL" id="KAL0057139.1"/>
    </source>
</evidence>